<evidence type="ECO:0000313" key="4">
    <source>
        <dbReference type="EMBL" id="MBE5056391.1"/>
    </source>
</evidence>
<keyword evidence="2" id="KW-1133">Transmembrane helix</keyword>
<dbReference type="Proteomes" id="UP000806211">
    <property type="component" value="Unassembled WGS sequence"/>
</dbReference>
<keyword evidence="5" id="KW-1185">Reference proteome</keyword>
<gene>
    <name evidence="4" type="ORF">INF37_10355</name>
</gene>
<accession>A0ABR9RCH0</accession>
<sequence length="348" mass="36396">MGALKKRGTALLLAVLMILAAIGIGQLRKEQYLLPQDTGVPLDNSLDTGAVSRFLDDQAGLLSEGAEQTVRLYNANWDARYHSVVALVTVEHTTSGSLEEAAQAAGLDMGLGEGDAILYIDASQGSYYLFPGTEFSTLLTTQAMEDLDSRVLSGSAWEDGVLSFYQGMDELYQNAFGTGDMGTAGYTTSSKASVDWVSMTVVAVALVFVLACVADEYRYNEYRRRYYGVPNPPVLFRPILFWHGPRYGWYRRRWNAPPPPPPGGRGPGGFGGAGNHGPRGGGTFGGRPSGGSHGGFGGSRNERGSSFGGSRGGRGGGFGGSRGGGFGGSRGGGFGGSRGGGGFGGGRR</sequence>
<dbReference type="InterPro" id="IPR007621">
    <property type="entry name" value="TPM_dom"/>
</dbReference>
<evidence type="ECO:0000313" key="5">
    <source>
        <dbReference type="Proteomes" id="UP000806211"/>
    </source>
</evidence>
<proteinExistence type="predicted"/>
<organism evidence="4 5">
    <name type="scientific">Pseudoflavonifractor gallinarum</name>
    <dbReference type="NCBI Taxonomy" id="2779352"/>
    <lineage>
        <taxon>Bacteria</taxon>
        <taxon>Bacillati</taxon>
        <taxon>Bacillota</taxon>
        <taxon>Clostridia</taxon>
        <taxon>Eubacteriales</taxon>
        <taxon>Oscillospiraceae</taxon>
        <taxon>Pseudoflavonifractor</taxon>
    </lineage>
</organism>
<evidence type="ECO:0000256" key="1">
    <source>
        <dbReference type="SAM" id="MobiDB-lite"/>
    </source>
</evidence>
<feature type="transmembrane region" description="Helical" evidence="2">
    <location>
        <begin position="196"/>
        <end position="214"/>
    </location>
</feature>
<keyword evidence="2" id="KW-0472">Membrane</keyword>
<dbReference type="Pfam" id="PF04536">
    <property type="entry name" value="TPM_phosphatase"/>
    <property type="match status" value="1"/>
</dbReference>
<keyword evidence="2" id="KW-0812">Transmembrane</keyword>
<dbReference type="RefSeq" id="WP_193538165.1">
    <property type="nucleotide sequence ID" value="NZ_JADCKF010000009.1"/>
</dbReference>
<name>A0ABR9RCH0_9FIRM</name>
<feature type="compositionally biased region" description="Gly residues" evidence="1">
    <location>
        <begin position="306"/>
        <end position="348"/>
    </location>
</feature>
<protein>
    <submittedName>
        <fullName evidence="4">TPM domain-containing protein</fullName>
    </submittedName>
</protein>
<feature type="region of interest" description="Disordered" evidence="1">
    <location>
        <begin position="258"/>
        <end position="348"/>
    </location>
</feature>
<dbReference type="Gene3D" id="3.10.310.50">
    <property type="match status" value="1"/>
</dbReference>
<dbReference type="EMBL" id="JADCKF010000009">
    <property type="protein sequence ID" value="MBE5056391.1"/>
    <property type="molecule type" value="Genomic_DNA"/>
</dbReference>
<reference evidence="4 5" key="1">
    <citation type="submission" date="2020-10" db="EMBL/GenBank/DDBJ databases">
        <title>ChiBAC.</title>
        <authorList>
            <person name="Zenner C."/>
            <person name="Hitch T.C.A."/>
            <person name="Clavel T."/>
        </authorList>
    </citation>
    <scope>NUCLEOTIDE SEQUENCE [LARGE SCALE GENOMIC DNA]</scope>
    <source>
        <strain evidence="4 5">DSM 107456</strain>
    </source>
</reference>
<evidence type="ECO:0000256" key="2">
    <source>
        <dbReference type="SAM" id="Phobius"/>
    </source>
</evidence>
<comment type="caution">
    <text evidence="4">The sequence shown here is derived from an EMBL/GenBank/DDBJ whole genome shotgun (WGS) entry which is preliminary data.</text>
</comment>
<evidence type="ECO:0000259" key="3">
    <source>
        <dbReference type="Pfam" id="PF04536"/>
    </source>
</evidence>
<feature type="domain" description="TPM" evidence="3">
    <location>
        <begin position="56"/>
        <end position="152"/>
    </location>
</feature>
<feature type="compositionally biased region" description="Gly residues" evidence="1">
    <location>
        <begin position="265"/>
        <end position="298"/>
    </location>
</feature>